<evidence type="ECO:0000313" key="18">
    <source>
        <dbReference type="EMBL" id="CAD7585514.1"/>
    </source>
</evidence>
<dbReference type="GO" id="GO:0046872">
    <property type="term" value="F:metal ion binding"/>
    <property type="evidence" value="ECO:0007669"/>
    <property type="project" value="UniProtKB-UniRule"/>
</dbReference>
<evidence type="ECO:0000256" key="11">
    <source>
        <dbReference type="ARBA" id="ARBA00023232"/>
    </source>
</evidence>
<feature type="binding site" evidence="13">
    <location>
        <position position="208"/>
    </location>
    <ligand>
        <name>substrate</name>
    </ligand>
</feature>
<feature type="binding site" evidence="13">
    <location>
        <position position="416"/>
    </location>
    <ligand>
        <name>substrate</name>
    </ligand>
</feature>
<dbReference type="InterPro" id="IPR011234">
    <property type="entry name" value="Fumarylacetoacetase-like_C"/>
</dbReference>
<evidence type="ECO:0000256" key="4">
    <source>
        <dbReference type="ARBA" id="ARBA00012094"/>
    </source>
</evidence>
<evidence type="ECO:0000256" key="14">
    <source>
        <dbReference type="PIRSR" id="PIRSR605959-3"/>
    </source>
</evidence>
<comment type="cofactor">
    <cofactor evidence="15">
        <name>Mg(2+)</name>
        <dbReference type="ChEBI" id="CHEBI:18420"/>
    </cofactor>
    <cofactor evidence="15">
        <name>Ca(2+)</name>
        <dbReference type="ChEBI" id="CHEBI:29108"/>
    </cofactor>
</comment>
<protein>
    <recommendedName>
        <fullName evidence="5 15">Fumarylacetoacetase</fullName>
        <ecNumber evidence="4 15">3.7.1.2</ecNumber>
    </recommendedName>
    <alternativeName>
        <fullName evidence="15">Fumarylacetoacetate hydrolase</fullName>
    </alternativeName>
</protein>
<dbReference type="FunFam" id="3.90.850.10:FF:000004">
    <property type="entry name" value="Fumarylacetoacetase"/>
    <property type="match status" value="1"/>
</dbReference>
<keyword evidence="8 14" id="KW-0106">Calcium</keyword>
<dbReference type="GO" id="GO:0006572">
    <property type="term" value="P:L-tyrosine catabolic process"/>
    <property type="evidence" value="ECO:0007669"/>
    <property type="project" value="UniProtKB-UniRule"/>
</dbReference>
<dbReference type="InterPro" id="IPR005959">
    <property type="entry name" value="Fumarylacetoacetase"/>
</dbReference>
<evidence type="ECO:0000259" key="16">
    <source>
        <dbReference type="Pfam" id="PF01557"/>
    </source>
</evidence>
<evidence type="ECO:0000259" key="17">
    <source>
        <dbReference type="Pfam" id="PF09298"/>
    </source>
</evidence>
<evidence type="ECO:0000256" key="13">
    <source>
        <dbReference type="PIRSR" id="PIRSR605959-2"/>
    </source>
</evidence>
<feature type="domain" description="Fumarylacetoacetase-like C-terminal" evidence="16">
    <location>
        <begin position="192"/>
        <end position="460"/>
    </location>
</feature>
<evidence type="ECO:0000256" key="2">
    <source>
        <dbReference type="ARBA" id="ARBA00004782"/>
    </source>
</evidence>
<comment type="catalytic activity">
    <reaction evidence="1 15">
        <text>4-fumarylacetoacetate + H2O = acetoacetate + fumarate + H(+)</text>
        <dbReference type="Rhea" id="RHEA:10244"/>
        <dbReference type="ChEBI" id="CHEBI:13705"/>
        <dbReference type="ChEBI" id="CHEBI:15377"/>
        <dbReference type="ChEBI" id="CHEBI:15378"/>
        <dbReference type="ChEBI" id="CHEBI:18034"/>
        <dbReference type="ChEBI" id="CHEBI:29806"/>
        <dbReference type="EC" id="3.7.1.2"/>
    </reaction>
</comment>
<evidence type="ECO:0000256" key="1">
    <source>
        <dbReference type="ARBA" id="ARBA00000353"/>
    </source>
</evidence>
<evidence type="ECO:0000256" key="3">
    <source>
        <dbReference type="ARBA" id="ARBA00010211"/>
    </source>
</evidence>
<feature type="binding site" evidence="14">
    <location>
        <position position="265"/>
    </location>
    <ligand>
        <name>Ca(2+)</name>
        <dbReference type="ChEBI" id="CHEBI:29108"/>
    </ligand>
</feature>
<feature type="domain" description="Fumarylacetoacetase N-terminal" evidence="17">
    <location>
        <begin position="81"/>
        <end position="184"/>
    </location>
</feature>
<keyword evidence="11 15" id="KW-0585">Phenylalanine catabolism</keyword>
<dbReference type="InterPro" id="IPR036462">
    <property type="entry name" value="Fumarylacetoacetase_N_sf"/>
</dbReference>
<dbReference type="EMBL" id="OE839102">
    <property type="protein sequence ID" value="CAD7585514.1"/>
    <property type="molecule type" value="Genomic_DNA"/>
</dbReference>
<dbReference type="GO" id="GO:0006559">
    <property type="term" value="P:L-phenylalanine catabolic process"/>
    <property type="evidence" value="ECO:0007669"/>
    <property type="project" value="UniProtKB-UniRule"/>
</dbReference>
<sequence length="484" mass="53461">MKNHPEYTRPGSKHNFPVICIPVHCESSALDHAATKAEVSWELSVSTKEAMGLLQQSPVHRSASIMKSFINYSADSDFPLENLPYGVFSTKENATRRVGVAIGDQILDLNAVSHLFEGPLLKDQQYVFKEATLNSFMSLGRAAWKEARGTLQRLLSVNDQTLQQNAELRARALVPQSSATMHLPVHIGDYTDFYSSIHHATNVGIMFRGPENALMPNWKYIPVGYHGRASSVVVSGTPIRRPNGQTCPVDGEAPVFGPCRLMDFELEVAFFVGGPPTTLGEPVPIQEAQDRIFGMVLMNDWSARDIQKWEYVPLGPFLSKSLGTTISPWVVTLDALLPFAVDNMEQVPQPFPYLRHADKFNFDINLTIDIKPERSVSSTVSRTNYKYMYWTSKQQLAHHTITGCNLNPGDLMASGTISGPASDSFGSMLELSWRGTKPVPLADGSTRKFLQDGDEVVIKGYCEADSYRVGFGSCSGKLLPALNL</sequence>
<comment type="similarity">
    <text evidence="3 15">Belongs to the FAH family.</text>
</comment>
<proteinExistence type="inferred from homology"/>
<dbReference type="SUPFAM" id="SSF56529">
    <property type="entry name" value="FAH"/>
    <property type="match status" value="1"/>
</dbReference>
<feature type="binding site" evidence="14">
    <location>
        <position position="324"/>
    </location>
    <ligand>
        <name>Mg(2+)</name>
        <dbReference type="ChEBI" id="CHEBI:18420"/>
    </ligand>
</feature>
<evidence type="ECO:0000256" key="12">
    <source>
        <dbReference type="PIRSR" id="PIRSR605959-1"/>
    </source>
</evidence>
<keyword evidence="10 15" id="KW-0828">Tyrosine catabolism</keyword>
<gene>
    <name evidence="18" type="ORF">TGEB3V08_LOCUS30</name>
</gene>
<dbReference type="InterPro" id="IPR036663">
    <property type="entry name" value="Fumarylacetoacetase_C_sf"/>
</dbReference>
<reference evidence="18" key="1">
    <citation type="submission" date="2020-11" db="EMBL/GenBank/DDBJ databases">
        <authorList>
            <person name="Tran Van P."/>
        </authorList>
    </citation>
    <scope>NUCLEOTIDE SEQUENCE</scope>
</reference>
<feature type="binding site" evidence="14">
    <location>
        <position position="300"/>
    </location>
    <ligand>
        <name>Ca(2+)</name>
        <dbReference type="ChEBI" id="CHEBI:29108"/>
    </ligand>
</feature>
<dbReference type="AlphaFoldDB" id="A0A7R9JMG8"/>
<evidence type="ECO:0000256" key="8">
    <source>
        <dbReference type="ARBA" id="ARBA00022837"/>
    </source>
</evidence>
<evidence type="ECO:0000256" key="7">
    <source>
        <dbReference type="ARBA" id="ARBA00022801"/>
    </source>
</evidence>
<feature type="binding site" evidence="13">
    <location>
        <position position="311"/>
    </location>
    <ligand>
        <name>substrate</name>
    </ligand>
</feature>
<dbReference type="NCBIfam" id="TIGR01266">
    <property type="entry name" value="fum_ac_acetase"/>
    <property type="match status" value="1"/>
</dbReference>
<dbReference type="GO" id="GO:0004334">
    <property type="term" value="F:fumarylacetoacetase activity"/>
    <property type="evidence" value="ECO:0007669"/>
    <property type="project" value="UniProtKB-UniRule"/>
</dbReference>
<keyword evidence="9 14" id="KW-0460">Magnesium</keyword>
<evidence type="ECO:0000256" key="9">
    <source>
        <dbReference type="ARBA" id="ARBA00022842"/>
    </source>
</evidence>
<dbReference type="EC" id="3.7.1.2" evidence="4 15"/>
<keyword evidence="7 15" id="KW-0378">Hydrolase</keyword>
<feature type="binding site" evidence="13">
    <location>
        <position position="307"/>
    </location>
    <ligand>
        <name>substrate</name>
    </ligand>
</feature>
<feature type="binding site" evidence="14">
    <location>
        <position position="192"/>
    </location>
    <ligand>
        <name>Ca(2+)</name>
        <dbReference type="ChEBI" id="CHEBI:29108"/>
    </ligand>
</feature>
<dbReference type="InterPro" id="IPR015377">
    <property type="entry name" value="Fumarylacetoacetase_N"/>
</dbReference>
<name>A0A7R9JMG8_TIMGE</name>
<keyword evidence="6 14" id="KW-0479">Metal-binding</keyword>
<feature type="active site" description="Proton acceptor" evidence="12">
    <location>
        <position position="199"/>
    </location>
</feature>
<organism evidence="18">
    <name type="scientific">Timema genevievae</name>
    <name type="common">Walking stick</name>
    <dbReference type="NCBI Taxonomy" id="629358"/>
    <lineage>
        <taxon>Eukaryota</taxon>
        <taxon>Metazoa</taxon>
        <taxon>Ecdysozoa</taxon>
        <taxon>Arthropoda</taxon>
        <taxon>Hexapoda</taxon>
        <taxon>Insecta</taxon>
        <taxon>Pterygota</taxon>
        <taxon>Neoptera</taxon>
        <taxon>Polyneoptera</taxon>
        <taxon>Phasmatodea</taxon>
        <taxon>Timematodea</taxon>
        <taxon>Timematoidea</taxon>
        <taxon>Timematidae</taxon>
        <taxon>Timema</taxon>
    </lineage>
</organism>
<evidence type="ECO:0000256" key="6">
    <source>
        <dbReference type="ARBA" id="ARBA00022723"/>
    </source>
</evidence>
<dbReference type="Pfam" id="PF01557">
    <property type="entry name" value="FAA_hydrolase"/>
    <property type="match status" value="1"/>
</dbReference>
<dbReference type="FunFam" id="2.30.30.230:FF:000001">
    <property type="entry name" value="Fumarylacetoacetase"/>
    <property type="match status" value="1"/>
</dbReference>
<comment type="pathway">
    <text evidence="2 15">Amino-acid degradation; L-phenylalanine degradation; acetoacetate and fumarate from L-phenylalanine: step 6/6.</text>
</comment>
<dbReference type="GO" id="GO:1902000">
    <property type="term" value="P:homogentisate catabolic process"/>
    <property type="evidence" value="ECO:0007669"/>
    <property type="project" value="TreeGrafter"/>
</dbReference>
<dbReference type="UniPathway" id="UPA00139">
    <property type="reaction ID" value="UER00341"/>
</dbReference>
<dbReference type="Gene3D" id="2.30.30.230">
    <property type="entry name" value="Fumarylacetoacetase, N-terminal domain"/>
    <property type="match status" value="1"/>
</dbReference>
<feature type="binding site" evidence="14">
    <location>
        <position position="267"/>
    </location>
    <ligand>
        <name>Ca(2+)</name>
        <dbReference type="ChEBI" id="CHEBI:29108"/>
    </ligand>
</feature>
<feature type="binding site" evidence="14">
    <location>
        <position position="320"/>
    </location>
    <ligand>
        <name>Mg(2+)</name>
        <dbReference type="ChEBI" id="CHEBI:18420"/>
    </ligand>
</feature>
<feature type="binding site" evidence="14">
    <location>
        <position position="300"/>
    </location>
    <ligand>
        <name>Mg(2+)</name>
        <dbReference type="ChEBI" id="CHEBI:18420"/>
    </ligand>
</feature>
<dbReference type="SUPFAM" id="SSF63433">
    <property type="entry name" value="Fumarylacetoacetate hydrolase, FAH, N-terminal domain"/>
    <property type="match status" value="1"/>
</dbReference>
<dbReference type="PANTHER" id="PTHR43069">
    <property type="entry name" value="FUMARYLACETOACETASE"/>
    <property type="match status" value="1"/>
</dbReference>
<dbReference type="Gene3D" id="3.90.850.10">
    <property type="entry name" value="Fumarylacetoacetase-like, C-terminal domain"/>
    <property type="match status" value="1"/>
</dbReference>
<evidence type="ECO:0000256" key="15">
    <source>
        <dbReference type="RuleBase" id="RU366008"/>
    </source>
</evidence>
<dbReference type="PANTHER" id="PTHR43069:SF2">
    <property type="entry name" value="FUMARYLACETOACETASE"/>
    <property type="match status" value="1"/>
</dbReference>
<accession>A0A7R9JMG8</accession>
<evidence type="ECO:0000256" key="10">
    <source>
        <dbReference type="ARBA" id="ARBA00022878"/>
    </source>
</evidence>
<evidence type="ECO:0000256" key="5">
    <source>
        <dbReference type="ARBA" id="ARBA00014741"/>
    </source>
</evidence>
<feature type="binding site" evidence="13">
    <location>
        <position position="194"/>
    </location>
    <ligand>
        <name>substrate</name>
    </ligand>
</feature>
<dbReference type="Pfam" id="PF09298">
    <property type="entry name" value="FAA_hydrolase_N"/>
    <property type="match status" value="1"/>
</dbReference>